<gene>
    <name evidence="2" type="ORF">OB236_16425</name>
</gene>
<evidence type="ECO:0000313" key="3">
    <source>
        <dbReference type="Proteomes" id="UP001652445"/>
    </source>
</evidence>
<proteinExistence type="predicted"/>
<dbReference type="EMBL" id="JAOQIO010000065">
    <property type="protein sequence ID" value="MCU6793693.1"/>
    <property type="molecule type" value="Genomic_DNA"/>
</dbReference>
<dbReference type="Gene3D" id="3.30.420.40">
    <property type="match status" value="2"/>
</dbReference>
<dbReference type="SUPFAM" id="SSF53067">
    <property type="entry name" value="Actin-like ATPase domain"/>
    <property type="match status" value="2"/>
</dbReference>
<dbReference type="CDD" id="cd24007">
    <property type="entry name" value="ASKHA_NBD_eukNAGK-like"/>
    <property type="match status" value="1"/>
</dbReference>
<dbReference type="Proteomes" id="UP001652445">
    <property type="component" value="Unassembled WGS sequence"/>
</dbReference>
<dbReference type="RefSeq" id="WP_262684929.1">
    <property type="nucleotide sequence ID" value="NZ_JAOQIO010000065.1"/>
</dbReference>
<dbReference type="PANTHER" id="PTHR43190:SF3">
    <property type="entry name" value="N-ACETYL-D-GLUCOSAMINE KINASE"/>
    <property type="match status" value="1"/>
</dbReference>
<sequence length="331" mass="35279">MGKLTIPLLAIDGGGTKCLVVFMDAMGNTLGQGKAGSCNYQGIGRDAVVLELISGIQEAIVDLRKGAGASVNDSEIEIECAVFGLAGLDTAYDRQIIMGMVQEVLEHLHIQVKHLVVENDGFAALLGATAGQPGILVIAGTGSIVFGINERGETSRAGGWGHRVGDEGSGYWIGKQAVKAILKAHDGRGEATRLGEWVFPHLGMSDAEDLFNWVYSSDYSVEKLGELSRLVSLASSAGDQEAVNILTDAGHELFLGVRAVIKQLQLMDKPFTMILQGGVLQNENLVGDILIHKLKEFAPLAQLDTAKKDPIYGVMAMGLSYLKSTFHQSET</sequence>
<protein>
    <submittedName>
        <fullName evidence="2">N-acetylglucosamine kinase</fullName>
    </submittedName>
</protein>
<dbReference type="Pfam" id="PF01869">
    <property type="entry name" value="BcrAD_BadFG"/>
    <property type="match status" value="1"/>
</dbReference>
<dbReference type="InterPro" id="IPR002731">
    <property type="entry name" value="ATPase_BadF"/>
</dbReference>
<evidence type="ECO:0000259" key="1">
    <source>
        <dbReference type="Pfam" id="PF01869"/>
    </source>
</evidence>
<reference evidence="2 3" key="1">
    <citation type="submission" date="2022-09" db="EMBL/GenBank/DDBJ databases">
        <authorList>
            <person name="Han X.L."/>
            <person name="Wang Q."/>
            <person name="Lu T."/>
        </authorList>
    </citation>
    <scope>NUCLEOTIDE SEQUENCE [LARGE SCALE GENOMIC DNA]</scope>
    <source>
        <strain evidence="2 3">WQ 127069</strain>
    </source>
</reference>
<organism evidence="2 3">
    <name type="scientific">Paenibacillus baimaensis</name>
    <dbReference type="NCBI Taxonomy" id="2982185"/>
    <lineage>
        <taxon>Bacteria</taxon>
        <taxon>Bacillati</taxon>
        <taxon>Bacillota</taxon>
        <taxon>Bacilli</taxon>
        <taxon>Bacillales</taxon>
        <taxon>Paenibacillaceae</taxon>
        <taxon>Paenibacillus</taxon>
    </lineage>
</organism>
<keyword evidence="2" id="KW-0418">Kinase</keyword>
<feature type="domain" description="ATPase BadF/BadG/BcrA/BcrD type" evidence="1">
    <location>
        <begin position="11"/>
        <end position="289"/>
    </location>
</feature>
<accession>A0ABT2UGE1</accession>
<dbReference type="PANTHER" id="PTHR43190">
    <property type="entry name" value="N-ACETYL-D-GLUCOSAMINE KINASE"/>
    <property type="match status" value="1"/>
</dbReference>
<keyword evidence="3" id="KW-1185">Reference proteome</keyword>
<dbReference type="InterPro" id="IPR043129">
    <property type="entry name" value="ATPase_NBD"/>
</dbReference>
<dbReference type="InterPro" id="IPR052519">
    <property type="entry name" value="Euk-type_GlcNAc_Kinase"/>
</dbReference>
<evidence type="ECO:0000313" key="2">
    <source>
        <dbReference type="EMBL" id="MCU6793693.1"/>
    </source>
</evidence>
<keyword evidence="2" id="KW-0808">Transferase</keyword>
<dbReference type="GO" id="GO:0016301">
    <property type="term" value="F:kinase activity"/>
    <property type="evidence" value="ECO:0007669"/>
    <property type="project" value="UniProtKB-KW"/>
</dbReference>
<comment type="caution">
    <text evidence="2">The sequence shown here is derived from an EMBL/GenBank/DDBJ whole genome shotgun (WGS) entry which is preliminary data.</text>
</comment>
<name>A0ABT2UGE1_9BACL</name>